<dbReference type="eggNOG" id="COG2113">
    <property type="taxonomic scope" value="Bacteria"/>
</dbReference>
<dbReference type="AlphaFoldDB" id="H6RJS6"/>
<sequence length="304" mass="32705">MRKHAFRLAAGLAAVSLSATACGGDATGEETTAAGESGSSCDSVTLGFIPSWTDGLSNAYLWQNVLEDRGYEVEFEEISDAAPLYTGLAEGDVDVYPSAWSEVTHAQYMEEYGDSIEDLGAWYEGAVLTFAVPEYTEIDSIADLAENPEMFDSRIVGIEPGAGLTDTTKNSVIPAYGLDEAGYELVESSTTAMLAELQSAVDAQEDIVVTLWHPFWAYSQFPLKDLEDPEGALGEPEALHILATEGFSDRCAEVADLMGELQLTDEQYAALENTVVNEYGEGQYAEGVEAWLEANPEVAETLKG</sequence>
<dbReference type="InterPro" id="IPR007210">
    <property type="entry name" value="ABC_Gly_betaine_transp_sub-bd"/>
</dbReference>
<proteinExistence type="predicted"/>
<dbReference type="RefSeq" id="WP_014376462.1">
    <property type="nucleotide sequence ID" value="NC_016943.1"/>
</dbReference>
<keyword evidence="2" id="KW-0813">Transport</keyword>
<dbReference type="PANTHER" id="PTHR47737">
    <property type="entry name" value="GLYCINE BETAINE/PROLINE BETAINE TRANSPORT SYSTEM PERMEASE PROTEIN PROW"/>
    <property type="match status" value="1"/>
</dbReference>
<accession>H6RJS6</accession>
<evidence type="ECO:0000256" key="4">
    <source>
        <dbReference type="ARBA" id="ARBA00023136"/>
    </source>
</evidence>
<feature type="domain" description="ABC-type glycine betaine transport system substrate-binding" evidence="6">
    <location>
        <begin position="43"/>
        <end position="293"/>
    </location>
</feature>
<name>H6RJS6_BLASD</name>
<protein>
    <submittedName>
        <fullName evidence="7">Proline/glycine betaine ABC superfamily ATP binding cassette transporter, periplasmic component</fullName>
    </submittedName>
</protein>
<evidence type="ECO:0000256" key="1">
    <source>
        <dbReference type="ARBA" id="ARBA00004236"/>
    </source>
</evidence>
<evidence type="ECO:0000313" key="8">
    <source>
        <dbReference type="Proteomes" id="UP000007517"/>
    </source>
</evidence>
<dbReference type="Gene3D" id="3.40.190.10">
    <property type="entry name" value="Periplasmic binding protein-like II"/>
    <property type="match status" value="1"/>
</dbReference>
<evidence type="ECO:0000256" key="3">
    <source>
        <dbReference type="ARBA" id="ARBA00022475"/>
    </source>
</evidence>
<dbReference type="PROSITE" id="PS51257">
    <property type="entry name" value="PROKAR_LIPOPROTEIN"/>
    <property type="match status" value="1"/>
</dbReference>
<dbReference type="GO" id="GO:0031460">
    <property type="term" value="P:glycine betaine transport"/>
    <property type="evidence" value="ECO:0007669"/>
    <property type="project" value="TreeGrafter"/>
</dbReference>
<dbReference type="OrthoDB" id="9787902at2"/>
<dbReference type="KEGG" id="bsd:BLASA_2705"/>
<dbReference type="Pfam" id="PF04069">
    <property type="entry name" value="OpuAC"/>
    <property type="match status" value="1"/>
</dbReference>
<dbReference type="GO" id="GO:0015871">
    <property type="term" value="P:choline transport"/>
    <property type="evidence" value="ECO:0007669"/>
    <property type="project" value="TreeGrafter"/>
</dbReference>
<reference evidence="7 8" key="1">
    <citation type="journal article" date="2012" name="J. Bacteriol.">
        <title>Genome Sequence of Blastococcus saxobsidens DD2, a Stone-Inhabiting Bacterium.</title>
        <authorList>
            <person name="Chouaia B."/>
            <person name="Crotti E."/>
            <person name="Brusetti L."/>
            <person name="Daffonchio D."/>
            <person name="Essoussi I."/>
            <person name="Nouioui I."/>
            <person name="Sbissi I."/>
            <person name="Ghodhbane-Gtari F."/>
            <person name="Gtari M."/>
            <person name="Vacherie B."/>
            <person name="Barbe V."/>
            <person name="Medigue C."/>
            <person name="Gury J."/>
            <person name="Pujic P."/>
            <person name="Normand P."/>
        </authorList>
    </citation>
    <scope>NUCLEOTIDE SEQUENCE [LARGE SCALE GENOMIC DNA]</scope>
    <source>
        <strain evidence="7 8">DD2</strain>
    </source>
</reference>
<dbReference type="PANTHER" id="PTHR47737:SF1">
    <property type="entry name" value="GLYCINE BETAINE_PROLINE BETAINE TRANSPORT SYSTEM PERMEASE PROTEIN PROW"/>
    <property type="match status" value="1"/>
</dbReference>
<feature type="chain" id="PRO_5039662271" evidence="5">
    <location>
        <begin position="22"/>
        <end position="304"/>
    </location>
</feature>
<evidence type="ECO:0000256" key="5">
    <source>
        <dbReference type="SAM" id="SignalP"/>
    </source>
</evidence>
<dbReference type="STRING" id="1146883.BLASA_2705"/>
<dbReference type="GO" id="GO:0015226">
    <property type="term" value="F:carnitine transmembrane transporter activity"/>
    <property type="evidence" value="ECO:0007669"/>
    <property type="project" value="TreeGrafter"/>
</dbReference>
<keyword evidence="8" id="KW-1185">Reference proteome</keyword>
<gene>
    <name evidence="7" type="ordered locus">BLASA_2705</name>
</gene>
<organism evidence="7 8">
    <name type="scientific">Blastococcus saxobsidens (strain DD2)</name>
    <dbReference type="NCBI Taxonomy" id="1146883"/>
    <lineage>
        <taxon>Bacteria</taxon>
        <taxon>Bacillati</taxon>
        <taxon>Actinomycetota</taxon>
        <taxon>Actinomycetes</taxon>
        <taxon>Geodermatophilales</taxon>
        <taxon>Geodermatophilaceae</taxon>
        <taxon>Blastococcus</taxon>
    </lineage>
</organism>
<keyword evidence="5" id="KW-0732">Signal</keyword>
<dbReference type="HOGENOM" id="CLU_008673_1_0_11"/>
<reference evidence="8" key="2">
    <citation type="submission" date="2012-02" db="EMBL/GenBank/DDBJ databases">
        <title>Complete genome sequence of Blastococcus saxobsidens strain DD2.</title>
        <authorList>
            <person name="Genoscope."/>
        </authorList>
    </citation>
    <scope>NUCLEOTIDE SEQUENCE [LARGE SCALE GENOMIC DNA]</scope>
    <source>
        <strain evidence="8">DD2</strain>
    </source>
</reference>
<keyword evidence="4" id="KW-0472">Membrane</keyword>
<dbReference type="Gene3D" id="3.40.190.100">
    <property type="entry name" value="Glycine betaine-binding periplasmic protein, domain 2"/>
    <property type="match status" value="1"/>
</dbReference>
<dbReference type="EMBL" id="FO117623">
    <property type="protein sequence ID" value="CCG03579.1"/>
    <property type="molecule type" value="Genomic_DNA"/>
</dbReference>
<dbReference type="CDD" id="cd13639">
    <property type="entry name" value="PBP2_OpuAC_like"/>
    <property type="match status" value="1"/>
</dbReference>
<evidence type="ECO:0000313" key="7">
    <source>
        <dbReference type="EMBL" id="CCG03579.1"/>
    </source>
</evidence>
<keyword evidence="3" id="KW-1003">Cell membrane</keyword>
<dbReference type="GO" id="GO:0005275">
    <property type="term" value="F:amine transmembrane transporter activity"/>
    <property type="evidence" value="ECO:0007669"/>
    <property type="project" value="TreeGrafter"/>
</dbReference>
<feature type="signal peptide" evidence="5">
    <location>
        <begin position="1"/>
        <end position="21"/>
    </location>
</feature>
<dbReference type="GO" id="GO:0043190">
    <property type="term" value="C:ATP-binding cassette (ABC) transporter complex"/>
    <property type="evidence" value="ECO:0007669"/>
    <property type="project" value="InterPro"/>
</dbReference>
<dbReference type="SUPFAM" id="SSF53850">
    <property type="entry name" value="Periplasmic binding protein-like II"/>
    <property type="match status" value="1"/>
</dbReference>
<evidence type="ECO:0000259" key="6">
    <source>
        <dbReference type="Pfam" id="PF04069"/>
    </source>
</evidence>
<comment type="subcellular location">
    <subcellularLocation>
        <location evidence="1">Cell membrane</location>
    </subcellularLocation>
</comment>
<evidence type="ECO:0000256" key="2">
    <source>
        <dbReference type="ARBA" id="ARBA00022448"/>
    </source>
</evidence>
<dbReference type="Proteomes" id="UP000007517">
    <property type="component" value="Chromosome"/>
</dbReference>